<dbReference type="AlphaFoldDB" id="A0A1J5P705"/>
<name>A0A1J5P705_9ZZZZ</name>
<evidence type="ECO:0000313" key="1">
    <source>
        <dbReference type="EMBL" id="OIQ63575.1"/>
    </source>
</evidence>
<sequence length="86" mass="8600">MGNDFGVGLALKNIPFGLQGSTQFVVIFNDAVVHQCNAPGAAGGLRAGTMTEVWVGVVHGRGTVGRPAGVGDAGAALKLRAVDLGL</sequence>
<proteinExistence type="predicted"/>
<gene>
    <name evidence="1" type="ORF">GALL_548840</name>
</gene>
<dbReference type="EMBL" id="MLJW01008885">
    <property type="protein sequence ID" value="OIQ63575.1"/>
    <property type="molecule type" value="Genomic_DNA"/>
</dbReference>
<reference evidence="1" key="1">
    <citation type="submission" date="2016-10" db="EMBL/GenBank/DDBJ databases">
        <title>Sequence of Gallionella enrichment culture.</title>
        <authorList>
            <person name="Poehlein A."/>
            <person name="Muehling M."/>
            <person name="Daniel R."/>
        </authorList>
    </citation>
    <scope>NUCLEOTIDE SEQUENCE</scope>
</reference>
<organism evidence="1">
    <name type="scientific">mine drainage metagenome</name>
    <dbReference type="NCBI Taxonomy" id="410659"/>
    <lineage>
        <taxon>unclassified sequences</taxon>
        <taxon>metagenomes</taxon>
        <taxon>ecological metagenomes</taxon>
    </lineage>
</organism>
<comment type="caution">
    <text evidence="1">The sequence shown here is derived from an EMBL/GenBank/DDBJ whole genome shotgun (WGS) entry which is preliminary data.</text>
</comment>
<protein>
    <submittedName>
        <fullName evidence="1">Uncharacterized protein</fullName>
    </submittedName>
</protein>
<accession>A0A1J5P705</accession>